<comment type="caution">
    <text evidence="2">The sequence shown here is derived from an EMBL/GenBank/DDBJ whole genome shotgun (WGS) entry which is preliminary data.</text>
</comment>
<sequence>MAFLDHEHTVARAATSDVFHMRHPNGVKDPEVKETEVDSAQAENAAGQEAEASETAQDVDPVAADDPAWKNPDGTLFRAAEDHDAAAGAGEDQVDAADAQPVSSADVTQLHNASARHRAAAVVRKIAEMEAATGQDPAQTLWEPDASQAGPFGASSQSKEQKAWAEGQPVSGAKDQSEGSAHSAIERSEGAASTEDLAEPLTETVVETVAQDIEDSVSEAAFFEMTDDETTLLDEDALRDMVLDIVRQELQGALGEKITRNVRKLVRREIHRALASHNLL</sequence>
<accession>A0A843YE28</accession>
<feature type="compositionally biased region" description="Low complexity" evidence="1">
    <location>
        <begin position="39"/>
        <end position="66"/>
    </location>
</feature>
<feature type="region of interest" description="Disordered" evidence="1">
    <location>
        <begin position="134"/>
        <end position="199"/>
    </location>
</feature>
<protein>
    <submittedName>
        <fullName evidence="2">Uncharacterized protein</fullName>
    </submittedName>
</protein>
<proteinExistence type="predicted"/>
<dbReference type="Proteomes" id="UP000444174">
    <property type="component" value="Unassembled WGS sequence"/>
</dbReference>
<gene>
    <name evidence="2" type="ORF">GFB49_05520</name>
</gene>
<feature type="region of interest" description="Disordered" evidence="1">
    <location>
        <begin position="15"/>
        <end position="106"/>
    </location>
</feature>
<reference evidence="2 3" key="1">
    <citation type="submission" date="2019-10" db="EMBL/GenBank/DDBJ databases">
        <title>Epibacterium sp. nov., isolated from seawater.</title>
        <authorList>
            <person name="Zhang X."/>
            <person name="Li N."/>
        </authorList>
    </citation>
    <scope>NUCLEOTIDE SEQUENCE [LARGE SCALE GENOMIC DNA]</scope>
    <source>
        <strain evidence="2 3">SM1979</strain>
    </source>
</reference>
<evidence type="ECO:0000313" key="2">
    <source>
        <dbReference type="EMBL" id="MQQ07905.1"/>
    </source>
</evidence>
<evidence type="ECO:0000313" key="3">
    <source>
        <dbReference type="Proteomes" id="UP000444174"/>
    </source>
</evidence>
<organism evidence="2 3">
    <name type="scientific">Tritonibacter litoralis</name>
    <dbReference type="NCBI Taxonomy" id="2662264"/>
    <lineage>
        <taxon>Bacteria</taxon>
        <taxon>Pseudomonadati</taxon>
        <taxon>Pseudomonadota</taxon>
        <taxon>Alphaproteobacteria</taxon>
        <taxon>Rhodobacterales</taxon>
        <taxon>Paracoccaceae</taxon>
        <taxon>Tritonibacter</taxon>
    </lineage>
</organism>
<dbReference type="AlphaFoldDB" id="A0A843YE28"/>
<dbReference type="RefSeq" id="WP_194269279.1">
    <property type="nucleotide sequence ID" value="NZ_WIBF01000002.1"/>
</dbReference>
<feature type="compositionally biased region" description="Basic and acidic residues" evidence="1">
    <location>
        <begin position="26"/>
        <end position="36"/>
    </location>
</feature>
<evidence type="ECO:0000256" key="1">
    <source>
        <dbReference type="SAM" id="MobiDB-lite"/>
    </source>
</evidence>
<dbReference type="EMBL" id="WIBF01000002">
    <property type="protein sequence ID" value="MQQ07905.1"/>
    <property type="molecule type" value="Genomic_DNA"/>
</dbReference>
<name>A0A843YE28_9RHOB</name>
<keyword evidence="3" id="KW-1185">Reference proteome</keyword>